<proteinExistence type="predicted"/>
<evidence type="ECO:0000313" key="5">
    <source>
        <dbReference type="Proteomes" id="UP001652409"/>
    </source>
</evidence>
<dbReference type="PANTHER" id="PTHR35936">
    <property type="entry name" value="MEMBRANE-BOUND LYTIC MUREIN TRANSGLYCOSYLASE F"/>
    <property type="match status" value="1"/>
</dbReference>
<gene>
    <name evidence="4" type="ORF">OCV61_10495</name>
</gene>
<evidence type="ECO:0000313" key="4">
    <source>
        <dbReference type="EMBL" id="MCU6765836.1"/>
    </source>
</evidence>
<dbReference type="SUPFAM" id="SSF53850">
    <property type="entry name" value="Periplasmic binding protein-like II"/>
    <property type="match status" value="2"/>
</dbReference>
<evidence type="ECO:0000256" key="1">
    <source>
        <dbReference type="ARBA" id="ARBA00022729"/>
    </source>
</evidence>
<evidence type="ECO:0000259" key="3">
    <source>
        <dbReference type="SMART" id="SM00062"/>
    </source>
</evidence>
<keyword evidence="5" id="KW-1185">Reference proteome</keyword>
<dbReference type="PANTHER" id="PTHR35936:SF17">
    <property type="entry name" value="ARGININE-BINDING EXTRACELLULAR PROTEIN ARTP"/>
    <property type="match status" value="1"/>
</dbReference>
<name>A0ABT2TVM3_9FIRM</name>
<dbReference type="Pfam" id="PF00497">
    <property type="entry name" value="SBP_bac_3"/>
    <property type="match status" value="1"/>
</dbReference>
<dbReference type="Gene3D" id="3.40.190.10">
    <property type="entry name" value="Periplasmic binding protein-like II"/>
    <property type="match status" value="3"/>
</dbReference>
<organism evidence="4 5">
    <name type="scientific">Blautia ammoniilytica</name>
    <dbReference type="NCBI Taxonomy" id="2981782"/>
    <lineage>
        <taxon>Bacteria</taxon>
        <taxon>Bacillati</taxon>
        <taxon>Bacillota</taxon>
        <taxon>Clostridia</taxon>
        <taxon>Lachnospirales</taxon>
        <taxon>Lachnospiraceae</taxon>
        <taxon>Blautia</taxon>
    </lineage>
</organism>
<feature type="signal peptide" evidence="2">
    <location>
        <begin position="1"/>
        <end position="21"/>
    </location>
</feature>
<keyword evidence="1 2" id="KW-0732">Signal</keyword>
<reference evidence="4 5" key="1">
    <citation type="journal article" date="2021" name="ISME Commun">
        <title>Automated analysis of genomic sequences facilitates high-throughput and comprehensive description of bacteria.</title>
        <authorList>
            <person name="Hitch T.C.A."/>
        </authorList>
    </citation>
    <scope>NUCLEOTIDE SEQUENCE [LARGE SCALE GENOMIC DNA]</scope>
    <source>
        <strain evidence="4 5">Sanger_23</strain>
    </source>
</reference>
<accession>A0ABT2TVM3</accession>
<evidence type="ECO:0000256" key="2">
    <source>
        <dbReference type="SAM" id="SignalP"/>
    </source>
</evidence>
<dbReference type="Proteomes" id="UP001652409">
    <property type="component" value="Unassembled WGS sequence"/>
</dbReference>
<comment type="caution">
    <text evidence="4">The sequence shown here is derived from an EMBL/GenBank/DDBJ whole genome shotgun (WGS) entry which is preliminary data.</text>
</comment>
<sequence>MKNSKKFAALALSTAMTVSMAASVSAAVESKDDLPGATIGVQLGTTGDLDASEYESEGSTVERYSKGSEAVQALKAGQIDCVIIDSQPAQKFVENNDDLKILDDPFVEEEYAICVKKGNTDLLDKMNGALKELKDEGVIDDIMANYIGDEIGEHPYESPEDVDRSNGTLVMATNAEFEPYEYHDGDDIVGIDADIAQAICDKLGYELQIEDMEFDSILAAVNSGKADFGAAGMTVTDDRKENVDFTDTYANASQVIIVKK</sequence>
<dbReference type="InterPro" id="IPR001638">
    <property type="entry name" value="Solute-binding_3/MltF_N"/>
</dbReference>
<feature type="chain" id="PRO_5045642286" evidence="2">
    <location>
        <begin position="22"/>
        <end position="260"/>
    </location>
</feature>
<dbReference type="EMBL" id="JAOQJL010000019">
    <property type="protein sequence ID" value="MCU6765836.1"/>
    <property type="molecule type" value="Genomic_DNA"/>
</dbReference>
<dbReference type="RefSeq" id="WP_158421760.1">
    <property type="nucleotide sequence ID" value="NZ_JAOQJL010000019.1"/>
</dbReference>
<protein>
    <submittedName>
        <fullName evidence="4">Transporter substrate-binding domain-containing protein</fullName>
    </submittedName>
</protein>
<dbReference type="SMART" id="SM00062">
    <property type="entry name" value="PBPb"/>
    <property type="match status" value="1"/>
</dbReference>
<feature type="domain" description="Solute-binding protein family 3/N-terminal" evidence="3">
    <location>
        <begin position="1"/>
        <end position="150"/>
    </location>
</feature>